<proteinExistence type="predicted"/>
<gene>
    <name evidence="2" type="ORF">C4B63_18g211</name>
</gene>
<dbReference type="OrthoDB" id="271403at2759"/>
<dbReference type="VEuPathDB" id="TriTrypDB:TcYC6_0098480"/>
<dbReference type="VEuPathDB" id="TriTrypDB:BCY84_01146"/>
<accession>A0A2V2VK65</accession>
<evidence type="ECO:0000313" key="2">
    <source>
        <dbReference type="EMBL" id="PWU96721.1"/>
    </source>
</evidence>
<sequence>MTTNAVRDDSDRTPPLLGLVPSDHGAAKDGASDVNLERNRRSIAAWHQTRLNNIILEEIRKACVSRDDHRLMLKQLISTAYHKDPQRKANIDKWKGIMLAVEKEYVGANALFSISPDPYQRVLAKISSMMIWDGEVRHWEYSYCTEEIARRHSRHIEVLTQLQRAGKHFLNV</sequence>
<name>A0A2V2VK65_TRYCR</name>
<dbReference type="VEuPathDB" id="TriTrypDB:TcG_00995"/>
<evidence type="ECO:0000256" key="1">
    <source>
        <dbReference type="SAM" id="MobiDB-lite"/>
    </source>
</evidence>
<dbReference type="EMBL" id="PRFA01000018">
    <property type="protein sequence ID" value="PWU96721.1"/>
    <property type="molecule type" value="Genomic_DNA"/>
</dbReference>
<dbReference type="VEuPathDB" id="TriTrypDB:TcBrA4_0027750"/>
<dbReference type="AlphaFoldDB" id="A0A2V2VK65"/>
<dbReference type="VEuPathDB" id="TriTrypDB:C4B63_18g211"/>
<comment type="caution">
    <text evidence="2">The sequence shown here is derived from an EMBL/GenBank/DDBJ whole genome shotgun (WGS) entry which is preliminary data.</text>
</comment>
<feature type="compositionally biased region" description="Basic and acidic residues" evidence="1">
    <location>
        <begin position="1"/>
        <end position="12"/>
    </location>
</feature>
<feature type="region of interest" description="Disordered" evidence="1">
    <location>
        <begin position="1"/>
        <end position="32"/>
    </location>
</feature>
<dbReference type="VEuPathDB" id="TriTrypDB:C3747_104g27"/>
<dbReference type="VEuPathDB" id="TriTrypDB:TCDM_13780"/>
<dbReference type="Proteomes" id="UP000246121">
    <property type="component" value="Unassembled WGS sequence"/>
</dbReference>
<dbReference type="VEuPathDB" id="TriTrypDB:TcCLB.509167.90"/>
<dbReference type="VEuPathDB" id="TriTrypDB:TcCLB.510443.20"/>
<reference evidence="2 3" key="1">
    <citation type="journal article" date="2018" name="Microb. Genom.">
        <title>Expanding an expanded genome: long-read sequencing of Trypanosoma cruzi.</title>
        <authorList>
            <person name="Berna L."/>
            <person name="Rodriguez M."/>
            <person name="Chiribao M.L."/>
            <person name="Parodi-Talice A."/>
            <person name="Pita S."/>
            <person name="Rijo G."/>
            <person name="Alvarez-Valin F."/>
            <person name="Robello C."/>
        </authorList>
    </citation>
    <scope>NUCLEOTIDE SEQUENCE [LARGE SCALE GENOMIC DNA]</scope>
    <source>
        <strain evidence="2 3">Dm28c</strain>
    </source>
</reference>
<dbReference type="VEuPathDB" id="TriTrypDB:TcCL_ESM01035"/>
<evidence type="ECO:0000313" key="3">
    <source>
        <dbReference type="Proteomes" id="UP000246121"/>
    </source>
</evidence>
<organism evidence="2 3">
    <name type="scientific">Trypanosoma cruzi</name>
    <dbReference type="NCBI Taxonomy" id="5693"/>
    <lineage>
        <taxon>Eukaryota</taxon>
        <taxon>Discoba</taxon>
        <taxon>Euglenozoa</taxon>
        <taxon>Kinetoplastea</taxon>
        <taxon>Metakinetoplastina</taxon>
        <taxon>Trypanosomatida</taxon>
        <taxon>Trypanosomatidae</taxon>
        <taxon>Trypanosoma</taxon>
        <taxon>Schizotrypanum</taxon>
    </lineage>
</organism>
<protein>
    <submittedName>
        <fullName evidence="2">Uncharacterized protein</fullName>
    </submittedName>
</protein>